<dbReference type="EMBL" id="BMXR01000012">
    <property type="protein sequence ID" value="GGX68765.1"/>
    <property type="molecule type" value="Genomic_DNA"/>
</dbReference>
<dbReference type="Proteomes" id="UP000626148">
    <property type="component" value="Unassembled WGS sequence"/>
</dbReference>
<dbReference type="Pfam" id="PF00561">
    <property type="entry name" value="Abhydrolase_1"/>
    <property type="match status" value="1"/>
</dbReference>
<comment type="caution">
    <text evidence="4">The sequence shown here is derived from an EMBL/GenBank/DDBJ whole genome shotgun (WGS) entry which is preliminary data.</text>
</comment>
<evidence type="ECO:0000259" key="2">
    <source>
        <dbReference type="Pfam" id="PF00561"/>
    </source>
</evidence>
<dbReference type="AlphaFoldDB" id="A0A918NGG5"/>
<dbReference type="InterPro" id="IPR000073">
    <property type="entry name" value="AB_hydrolase_1"/>
</dbReference>
<organism evidence="4 5">
    <name type="scientific">Saccharospirillum salsuginis</name>
    <dbReference type="NCBI Taxonomy" id="418750"/>
    <lineage>
        <taxon>Bacteria</taxon>
        <taxon>Pseudomonadati</taxon>
        <taxon>Pseudomonadota</taxon>
        <taxon>Gammaproteobacteria</taxon>
        <taxon>Oceanospirillales</taxon>
        <taxon>Saccharospirillaceae</taxon>
        <taxon>Saccharospirillum</taxon>
    </lineage>
</organism>
<dbReference type="Gene3D" id="3.40.50.2000">
    <property type="entry name" value="Glycogen Phosphorylase B"/>
    <property type="match status" value="1"/>
</dbReference>
<reference evidence="4" key="1">
    <citation type="journal article" date="2014" name="Int. J. Syst. Evol. Microbiol.">
        <title>Complete genome sequence of Corynebacterium casei LMG S-19264T (=DSM 44701T), isolated from a smear-ripened cheese.</title>
        <authorList>
            <consortium name="US DOE Joint Genome Institute (JGI-PGF)"/>
            <person name="Walter F."/>
            <person name="Albersmeier A."/>
            <person name="Kalinowski J."/>
            <person name="Ruckert C."/>
        </authorList>
    </citation>
    <scope>NUCLEOTIDE SEQUENCE</scope>
    <source>
        <strain evidence="4">KCTC 22169</strain>
    </source>
</reference>
<reference evidence="4" key="2">
    <citation type="submission" date="2020-09" db="EMBL/GenBank/DDBJ databases">
        <authorList>
            <person name="Sun Q."/>
            <person name="Kim S."/>
        </authorList>
    </citation>
    <scope>NUCLEOTIDE SEQUENCE</scope>
    <source>
        <strain evidence="4">KCTC 22169</strain>
    </source>
</reference>
<dbReference type="SUPFAM" id="SSF53474">
    <property type="entry name" value="alpha/beta-Hydrolases"/>
    <property type="match status" value="1"/>
</dbReference>
<dbReference type="InterPro" id="IPR007235">
    <property type="entry name" value="Glyco_trans_28_C"/>
</dbReference>
<evidence type="ECO:0000313" key="4">
    <source>
        <dbReference type="EMBL" id="GGX68765.1"/>
    </source>
</evidence>
<dbReference type="InterPro" id="IPR029058">
    <property type="entry name" value="AB_hydrolase_fold"/>
</dbReference>
<feature type="domain" description="AB hydrolase-1" evidence="2">
    <location>
        <begin position="45"/>
        <end position="269"/>
    </location>
</feature>
<dbReference type="Gene3D" id="3.40.50.1820">
    <property type="entry name" value="alpha/beta hydrolase"/>
    <property type="match status" value="1"/>
</dbReference>
<protein>
    <recommendedName>
        <fullName evidence="6">Pimeloyl-ACP methyl ester carboxylesterase</fullName>
    </recommendedName>
</protein>
<evidence type="ECO:0000256" key="1">
    <source>
        <dbReference type="SAM" id="MobiDB-lite"/>
    </source>
</evidence>
<evidence type="ECO:0008006" key="6">
    <source>
        <dbReference type="Google" id="ProtNLM"/>
    </source>
</evidence>
<sequence>MVNRYVDLVGEPRSIERDGCTLGYRIAGDGDTTLVLFSAWQIVHSGVWKGQVPYLSQFYRVISIDCRGNGLSDRPNETRAYHPFELVADAIAIMDAEGVDRAFVGGFSYGGHLAALLAAYHPDRTQGAMLLAPTAPFGPSFPQFHPDNIRAKREHYHGWEKYAFHYWQQDYTGFADFFVRQALSETFSEKQIEDAVDWAHETDPYTLTHTIAARAGSDGQREDAYERIQCPVLVVQGTDDRIVPHEKGELIARITGARFVSLPGSGHMPNARIPAKVNRLLRAFVDEVVGPRPDERPTAPAITRHGPGRKPKALYLSSPIGLGHVRRDQAIAEALRDRRPELEIDWLAQAPVTSYLAASGERVHPMSRKLLSESEHIESESGEHDLNAFQALRRMDAILVANFCLFQDVVENDDYDLVIADEAWDIDRFWHEHPELKRAKLAWMTDFVGVLPMTSATSTESRLARDWNAEMIDFIESRPDVRDAALFIGDREDVVDLPFGDGLPSIQDWTAQHHDFPGYINPVEALAPNDRDVVRRALGFRSGQIVCLVAVGGSGIGRVLIRQLLSIVPALRMRVPALVFDIVTGPRIDPAELPTVEGVTYRRFVPDFLNHVQACDLGIVQGGLSTTMELTCLGKPFIYVPLEHHFEQQIHVHHRLQRYGCGRRVPFAELRDADRLASHVEALLERHATANAAPPPDFGGAGRVADRLATLF</sequence>
<feature type="domain" description="Glycosyl transferase family 28 C-terminal" evidence="3">
    <location>
        <begin position="550"/>
        <end position="689"/>
    </location>
</feature>
<accession>A0A918NGG5</accession>
<evidence type="ECO:0000259" key="3">
    <source>
        <dbReference type="Pfam" id="PF04101"/>
    </source>
</evidence>
<dbReference type="Pfam" id="PF04101">
    <property type="entry name" value="Glyco_tran_28_C"/>
    <property type="match status" value="1"/>
</dbReference>
<dbReference type="SUPFAM" id="SSF53756">
    <property type="entry name" value="UDP-Glycosyltransferase/glycogen phosphorylase"/>
    <property type="match status" value="1"/>
</dbReference>
<dbReference type="GO" id="GO:0016758">
    <property type="term" value="F:hexosyltransferase activity"/>
    <property type="evidence" value="ECO:0007669"/>
    <property type="project" value="InterPro"/>
</dbReference>
<evidence type="ECO:0000313" key="5">
    <source>
        <dbReference type="Proteomes" id="UP000626148"/>
    </source>
</evidence>
<dbReference type="InterPro" id="IPR050266">
    <property type="entry name" value="AB_hydrolase_sf"/>
</dbReference>
<dbReference type="RefSeq" id="WP_189612145.1">
    <property type="nucleotide sequence ID" value="NZ_BMXR01000012.1"/>
</dbReference>
<name>A0A918NGG5_9GAMM</name>
<proteinExistence type="predicted"/>
<gene>
    <name evidence="4" type="ORF">GCM10007392_40500</name>
</gene>
<dbReference type="PRINTS" id="PR00111">
    <property type="entry name" value="ABHYDROLASE"/>
</dbReference>
<keyword evidence="5" id="KW-1185">Reference proteome</keyword>
<dbReference type="PANTHER" id="PTHR43798">
    <property type="entry name" value="MONOACYLGLYCEROL LIPASE"/>
    <property type="match status" value="1"/>
</dbReference>
<feature type="region of interest" description="Disordered" evidence="1">
    <location>
        <begin position="291"/>
        <end position="310"/>
    </location>
</feature>